<comment type="caution">
    <text evidence="2">The sequence shown here is derived from an EMBL/GenBank/DDBJ whole genome shotgun (WGS) entry which is preliminary data.</text>
</comment>
<dbReference type="Proteomes" id="UP000031258">
    <property type="component" value="Unassembled WGS sequence"/>
</dbReference>
<feature type="region of interest" description="Disordered" evidence="1">
    <location>
        <begin position="308"/>
        <end position="348"/>
    </location>
</feature>
<organism evidence="2 3">
    <name type="scientific">Candidatus Jidaibacter acanthamoebae</name>
    <dbReference type="NCBI Taxonomy" id="86105"/>
    <lineage>
        <taxon>Bacteria</taxon>
        <taxon>Pseudomonadati</taxon>
        <taxon>Pseudomonadota</taxon>
        <taxon>Alphaproteobacteria</taxon>
        <taxon>Rickettsiales</taxon>
        <taxon>Candidatus Midichloriaceae</taxon>
        <taxon>Candidatus Jidaibacter</taxon>
    </lineage>
</organism>
<keyword evidence="3" id="KW-1185">Reference proteome</keyword>
<evidence type="ECO:0000313" key="2">
    <source>
        <dbReference type="EMBL" id="KIE06203.1"/>
    </source>
</evidence>
<accession>A0A0C1QQN0</accession>
<reference evidence="2 3" key="1">
    <citation type="submission" date="2014-11" db="EMBL/GenBank/DDBJ databases">
        <title>A Rickettsiales Symbiont of Amoebae With Ancient Features.</title>
        <authorList>
            <person name="Schulz F."/>
            <person name="Martijn J."/>
            <person name="Wascher F."/>
            <person name="Kostanjsek R."/>
            <person name="Ettema T.J."/>
            <person name="Horn M."/>
        </authorList>
    </citation>
    <scope>NUCLEOTIDE SEQUENCE [LARGE SCALE GENOMIC DNA]</scope>
    <source>
        <strain evidence="2 3">UWC36</strain>
    </source>
</reference>
<name>A0A0C1QQN0_9RICK</name>
<feature type="compositionally biased region" description="Basic and acidic residues" evidence="1">
    <location>
        <begin position="321"/>
        <end position="332"/>
    </location>
</feature>
<dbReference type="RefSeq" id="WP_039454627.1">
    <property type="nucleotide sequence ID" value="NZ_JSWE01000031.1"/>
</dbReference>
<protein>
    <submittedName>
        <fullName evidence="2">Uncharacterized protein</fullName>
    </submittedName>
</protein>
<evidence type="ECO:0000313" key="3">
    <source>
        <dbReference type="Proteomes" id="UP000031258"/>
    </source>
</evidence>
<evidence type="ECO:0000256" key="1">
    <source>
        <dbReference type="SAM" id="MobiDB-lite"/>
    </source>
</evidence>
<proteinExistence type="predicted"/>
<dbReference type="AlphaFoldDB" id="A0A0C1QQN0"/>
<sequence>MNNKSDDNRGGLGKSLLERVKDIYQKAGKTFAGFVGPGGELEKEARRKAEIRINEIIKRLSSRNLSTTEIQELIREGNELLQNFPGLSIATAFSSAAAQAGGTSVGISQSQPTVTNNNREIKDEKIISLSELFNFHPDIIKAEEENKKLKNRFDAIKREPPNEESVSAMRSTIDEHKNPNKFHSFIDLTGKALHAMGQQIDHLKERIHIHGEDHHIPTLETMIEKRDNFRKESQETAVDIVKATVIAQEVGKSENQMSNQQVLEACKNFNNLELTRDHKTHIYDCLDQAEKGLDFKPGFENLMARLNIKPNPELSPPQPNEPKDKDPNKSKWTDLVSQNPKGGGRSPI</sequence>
<dbReference type="OrthoDB" id="528805at2"/>
<dbReference type="EMBL" id="JSWE01000031">
    <property type="protein sequence ID" value="KIE06203.1"/>
    <property type="molecule type" value="Genomic_DNA"/>
</dbReference>
<gene>
    <name evidence="2" type="ORF">NF27_BF00050</name>
</gene>